<dbReference type="PROSITE" id="PS00036">
    <property type="entry name" value="BZIP_BASIC"/>
    <property type="match status" value="1"/>
</dbReference>
<sequence>MATSDVTTSNTDNENVAPKHEPLEDALTPDSESLSPEPDSATVPNEGNSASQDPPLIPKRKGGRKPIYATSEERKQRNRQAQAAFRERRTEYIKQLETTIQQHEENLANLQQSHRTAADECLMLRYKNSLLERILLEKDVQAELRLKGSPHLGPIRQRGVGGQNMPMQKAMLNRQHSAARQRPAMAPPPIQVVGHSPRVNAMGETMNSPVVQPTPPSQRSSPSTTRSPGFPMQGLASPATELQPRQQYPQQRQMQPMPQSAFQQQQQRAHNRSMSAHTMGQPYPRRSMHVPVSQTQAAYYPTSFQKHYDQLGKSTPIQPFPFLLGSFAESVSTDQEYDAQVDMLDDVDGDDVDPDSFIPNFRLPPQTGGGSGMGMQASPPTTATTASDAGGHISSLPFDYDPMLDADPFGLSASMHFPNPFGGLQSQRR</sequence>
<evidence type="ECO:0000256" key="2">
    <source>
        <dbReference type="ARBA" id="ARBA00023242"/>
    </source>
</evidence>
<evidence type="ECO:0000259" key="5">
    <source>
        <dbReference type="PROSITE" id="PS00036"/>
    </source>
</evidence>
<dbReference type="InterPro" id="IPR004827">
    <property type="entry name" value="bZIP"/>
</dbReference>
<keyword evidence="3" id="KW-0175">Coiled coil</keyword>
<dbReference type="PANTHER" id="PTHR40621:SF9">
    <property type="entry name" value="MEAB PROTEIN"/>
    <property type="match status" value="1"/>
</dbReference>
<feature type="compositionally biased region" description="Polar residues" evidence="4">
    <location>
        <begin position="1"/>
        <end position="14"/>
    </location>
</feature>
<gene>
    <name evidence="6" type="ORF">LTR24_000112</name>
</gene>
<dbReference type="EMBL" id="JAVRRG010000001">
    <property type="protein sequence ID" value="KAK5102553.1"/>
    <property type="molecule type" value="Genomic_DNA"/>
</dbReference>
<dbReference type="PANTHER" id="PTHR40621">
    <property type="entry name" value="TRANSCRIPTION FACTOR KAPC-RELATED"/>
    <property type="match status" value="1"/>
</dbReference>
<dbReference type="Proteomes" id="UP001345013">
    <property type="component" value="Unassembled WGS sequence"/>
</dbReference>
<evidence type="ECO:0000313" key="6">
    <source>
        <dbReference type="EMBL" id="KAK5102553.1"/>
    </source>
</evidence>
<dbReference type="SMART" id="SM00338">
    <property type="entry name" value="BRLZ"/>
    <property type="match status" value="1"/>
</dbReference>
<feature type="coiled-coil region" evidence="3">
    <location>
        <begin position="86"/>
        <end position="120"/>
    </location>
</feature>
<evidence type="ECO:0000313" key="7">
    <source>
        <dbReference type="Proteomes" id="UP001345013"/>
    </source>
</evidence>
<feature type="compositionally biased region" description="Low complexity" evidence="4">
    <location>
        <begin position="29"/>
        <end position="40"/>
    </location>
</feature>
<evidence type="ECO:0000256" key="1">
    <source>
        <dbReference type="ARBA" id="ARBA00004123"/>
    </source>
</evidence>
<feature type="compositionally biased region" description="Low complexity" evidence="4">
    <location>
        <begin position="377"/>
        <end position="387"/>
    </location>
</feature>
<feature type="compositionally biased region" description="Low complexity" evidence="4">
    <location>
        <begin position="243"/>
        <end position="267"/>
    </location>
</feature>
<dbReference type="SUPFAM" id="SSF57959">
    <property type="entry name" value="Leucine zipper domain"/>
    <property type="match status" value="1"/>
</dbReference>
<feature type="compositionally biased region" description="Polar residues" evidence="4">
    <location>
        <begin position="42"/>
        <end position="52"/>
    </location>
</feature>
<dbReference type="CDD" id="cd14688">
    <property type="entry name" value="bZIP_YAP"/>
    <property type="match status" value="1"/>
</dbReference>
<comment type="subcellular location">
    <subcellularLocation>
        <location evidence="1">Nucleus</location>
    </subcellularLocation>
</comment>
<reference evidence="6 7" key="1">
    <citation type="submission" date="2023-08" db="EMBL/GenBank/DDBJ databases">
        <title>Black Yeasts Isolated from many extreme environments.</title>
        <authorList>
            <person name="Coleine C."/>
            <person name="Stajich J.E."/>
            <person name="Selbmann L."/>
        </authorList>
    </citation>
    <scope>NUCLEOTIDE SEQUENCE [LARGE SCALE GENOMIC DNA]</scope>
    <source>
        <strain evidence="6 7">CCFEE 5885</strain>
    </source>
</reference>
<proteinExistence type="predicted"/>
<dbReference type="InterPro" id="IPR050936">
    <property type="entry name" value="AP-1-like"/>
</dbReference>
<keyword evidence="7" id="KW-1185">Reference proteome</keyword>
<accession>A0ABR0KPQ9</accession>
<feature type="region of interest" description="Disordered" evidence="4">
    <location>
        <begin position="364"/>
        <end position="387"/>
    </location>
</feature>
<name>A0ABR0KPQ9_9EURO</name>
<dbReference type="Gene3D" id="1.20.5.170">
    <property type="match status" value="1"/>
</dbReference>
<evidence type="ECO:0000256" key="3">
    <source>
        <dbReference type="SAM" id="Coils"/>
    </source>
</evidence>
<feature type="compositionally biased region" description="Low complexity" evidence="4">
    <location>
        <begin position="217"/>
        <end position="228"/>
    </location>
</feature>
<protein>
    <recommendedName>
        <fullName evidence="5">BZIP domain-containing protein</fullName>
    </recommendedName>
</protein>
<feature type="region of interest" description="Disordered" evidence="4">
    <location>
        <begin position="1"/>
        <end position="81"/>
    </location>
</feature>
<feature type="domain" description="BZIP" evidence="5">
    <location>
        <begin position="74"/>
        <end position="88"/>
    </location>
</feature>
<feature type="region of interest" description="Disordered" evidence="4">
    <location>
        <begin position="174"/>
        <end position="286"/>
    </location>
</feature>
<dbReference type="InterPro" id="IPR046347">
    <property type="entry name" value="bZIP_sf"/>
</dbReference>
<comment type="caution">
    <text evidence="6">The sequence shown here is derived from an EMBL/GenBank/DDBJ whole genome shotgun (WGS) entry which is preliminary data.</text>
</comment>
<evidence type="ECO:0000256" key="4">
    <source>
        <dbReference type="SAM" id="MobiDB-lite"/>
    </source>
</evidence>
<keyword evidence="2" id="KW-0539">Nucleus</keyword>
<organism evidence="6 7">
    <name type="scientific">Lithohypha guttulata</name>
    <dbReference type="NCBI Taxonomy" id="1690604"/>
    <lineage>
        <taxon>Eukaryota</taxon>
        <taxon>Fungi</taxon>
        <taxon>Dikarya</taxon>
        <taxon>Ascomycota</taxon>
        <taxon>Pezizomycotina</taxon>
        <taxon>Eurotiomycetes</taxon>
        <taxon>Chaetothyriomycetidae</taxon>
        <taxon>Chaetothyriales</taxon>
        <taxon>Trichomeriaceae</taxon>
        <taxon>Lithohypha</taxon>
    </lineage>
</organism>